<dbReference type="EC" id="2.7.1.25" evidence="2"/>
<dbReference type="InterPro" id="IPR059117">
    <property type="entry name" value="APS_kinase_dom"/>
</dbReference>
<dbReference type="SUPFAM" id="SSF88697">
    <property type="entry name" value="PUA domain-like"/>
    <property type="match status" value="1"/>
</dbReference>
<dbReference type="NCBIfam" id="TIGR00455">
    <property type="entry name" value="apsK"/>
    <property type="match status" value="1"/>
</dbReference>
<dbReference type="STRING" id="37001.A0A1A9X117"/>
<protein>
    <recommendedName>
        <fullName evidence="2">adenylyl-sulfate kinase</fullName>
        <ecNumber evidence="2">2.7.1.25</ecNumber>
    </recommendedName>
</protein>
<comment type="pathway">
    <text evidence="1">Sulfur metabolism.</text>
</comment>
<dbReference type="InterPro" id="IPR015947">
    <property type="entry name" value="PUA-like_sf"/>
</dbReference>
<dbReference type="Pfam" id="PF14306">
    <property type="entry name" value="PUA_2"/>
    <property type="match status" value="1"/>
</dbReference>
<dbReference type="VEuPathDB" id="VectorBase:GBRI040227"/>
<feature type="domain" description="ATP-sulfurylase PUA-like" evidence="8">
    <location>
        <begin position="247"/>
        <end position="405"/>
    </location>
</feature>
<keyword evidence="5" id="KW-0418">Kinase</keyword>
<dbReference type="FunFam" id="3.10.400.10:FF:000002">
    <property type="entry name" value="ATP sulfurylase 2"/>
    <property type="match status" value="1"/>
</dbReference>
<evidence type="ECO:0000256" key="1">
    <source>
        <dbReference type="ARBA" id="ARBA00004678"/>
    </source>
</evidence>
<dbReference type="CDD" id="cd02027">
    <property type="entry name" value="APSK"/>
    <property type="match status" value="1"/>
</dbReference>
<dbReference type="SUPFAM" id="SSF52540">
    <property type="entry name" value="P-loop containing nucleoside triphosphate hydrolases"/>
    <property type="match status" value="1"/>
</dbReference>
<dbReference type="Gene3D" id="3.10.400.10">
    <property type="entry name" value="Sulfate adenylyltransferase"/>
    <property type="match status" value="1"/>
</dbReference>
<accession>A0A1A9X117</accession>
<reference evidence="9" key="2">
    <citation type="submission" date="2020-05" db="UniProtKB">
        <authorList>
            <consortium name="EnsemblMetazoa"/>
        </authorList>
    </citation>
    <scope>IDENTIFICATION</scope>
    <source>
        <strain evidence="9">IAEA</strain>
    </source>
</reference>
<evidence type="ECO:0000259" key="8">
    <source>
        <dbReference type="Pfam" id="PF14306"/>
    </source>
</evidence>
<proteinExistence type="inferred from homology"/>
<keyword evidence="6" id="KW-0067">ATP-binding</keyword>
<keyword evidence="10" id="KW-1185">Reference proteome</keyword>
<dbReference type="GO" id="GO:0050428">
    <property type="term" value="P:3'-phosphoadenosine 5'-phosphosulfate biosynthetic process"/>
    <property type="evidence" value="ECO:0007669"/>
    <property type="project" value="TreeGrafter"/>
</dbReference>
<dbReference type="Proteomes" id="UP000091820">
    <property type="component" value="Unassembled WGS sequence"/>
</dbReference>
<evidence type="ECO:0000256" key="5">
    <source>
        <dbReference type="ARBA" id="ARBA00022777"/>
    </source>
</evidence>
<sequence>MLTKRSNLLNNIYNNNNNNTITKCNLNHSICNESCVQVATNVTEQKHNVTREIRGRNLGICRGFRGCTVWLTGLSGAGKTTIAFELEAYLVSRGIPAYGLDGDNIRTGLNKNLGFTPADREENIRRVGEVAKLFADSGVVAICSFVSPFADDREMARKIHKDSDLKFYEIFVDTPLRVCESRDVKGLYKKAREGVIKGFTGITQEYERPENPELIVSTDGFTVKESTQSVIDLLESEGVIPKSLRDVGKLPELYVRSELKDAAIHEAKSLLSVPITTLDLQWMEILAEGWAYPLKGFMREEEYLQTLHFNSILSQDGVSRYNQSIPIVLPITNEIKEKLINVSSLALTYNNKPVAILRKPEIYYHRKEERICRQFGTNHPDHPYINMILESGDYLLGGNLEVFERIKWNDGLDEYRLTPNELRKKFKEMNADAVFAFQVERLY</sequence>
<dbReference type="NCBIfam" id="NF003013">
    <property type="entry name" value="PRK03846.1"/>
    <property type="match status" value="1"/>
</dbReference>
<organism evidence="9 10">
    <name type="scientific">Glossina brevipalpis</name>
    <dbReference type="NCBI Taxonomy" id="37001"/>
    <lineage>
        <taxon>Eukaryota</taxon>
        <taxon>Metazoa</taxon>
        <taxon>Ecdysozoa</taxon>
        <taxon>Arthropoda</taxon>
        <taxon>Hexapoda</taxon>
        <taxon>Insecta</taxon>
        <taxon>Pterygota</taxon>
        <taxon>Neoptera</taxon>
        <taxon>Endopterygota</taxon>
        <taxon>Diptera</taxon>
        <taxon>Brachycera</taxon>
        <taxon>Muscomorpha</taxon>
        <taxon>Hippoboscoidea</taxon>
        <taxon>Glossinidae</taxon>
        <taxon>Glossina</taxon>
    </lineage>
</organism>
<dbReference type="GO" id="GO:0005524">
    <property type="term" value="F:ATP binding"/>
    <property type="evidence" value="ECO:0007669"/>
    <property type="project" value="UniProtKB-KW"/>
</dbReference>
<dbReference type="FunFam" id="3.40.50.300:FF:000212">
    <property type="entry name" value="Adenylyl-sulfate kinase"/>
    <property type="match status" value="1"/>
</dbReference>
<dbReference type="InterPro" id="IPR025980">
    <property type="entry name" value="ATP-Sase_PUA-like_dom"/>
</dbReference>
<dbReference type="InterPro" id="IPR002891">
    <property type="entry name" value="APS"/>
</dbReference>
<evidence type="ECO:0000256" key="2">
    <source>
        <dbReference type="ARBA" id="ARBA00012121"/>
    </source>
</evidence>
<dbReference type="Pfam" id="PF01583">
    <property type="entry name" value="APS_kinase"/>
    <property type="match status" value="1"/>
</dbReference>
<evidence type="ECO:0000256" key="4">
    <source>
        <dbReference type="ARBA" id="ARBA00022741"/>
    </source>
</evidence>
<evidence type="ECO:0000313" key="10">
    <source>
        <dbReference type="Proteomes" id="UP000091820"/>
    </source>
</evidence>
<evidence type="ECO:0000256" key="6">
    <source>
        <dbReference type="ARBA" id="ARBA00022840"/>
    </source>
</evidence>
<keyword evidence="4" id="KW-0547">Nucleotide-binding</keyword>
<dbReference type="GO" id="GO:0000103">
    <property type="term" value="P:sulfate assimilation"/>
    <property type="evidence" value="ECO:0007669"/>
    <property type="project" value="InterPro"/>
</dbReference>
<feature type="domain" description="APS kinase" evidence="7">
    <location>
        <begin position="65"/>
        <end position="216"/>
    </location>
</feature>
<evidence type="ECO:0000256" key="3">
    <source>
        <dbReference type="ARBA" id="ARBA00022679"/>
    </source>
</evidence>
<keyword evidence="3" id="KW-0808">Transferase</keyword>
<name>A0A1A9X117_9MUSC</name>
<dbReference type="GO" id="GO:0004020">
    <property type="term" value="F:adenylylsulfate kinase activity"/>
    <property type="evidence" value="ECO:0007669"/>
    <property type="project" value="UniProtKB-EC"/>
</dbReference>
<dbReference type="PANTHER" id="PTHR11055">
    <property type="entry name" value="BIFUNCTIONAL 3'-PHOSPHOADENOSINE 5'-PHOSPHOSULFATE SYNTHASE"/>
    <property type="match status" value="1"/>
</dbReference>
<evidence type="ECO:0000313" key="9">
    <source>
        <dbReference type="EnsemblMetazoa" id="GBRI040227-PA"/>
    </source>
</evidence>
<dbReference type="EnsemblMetazoa" id="GBRI040227-RA">
    <property type="protein sequence ID" value="GBRI040227-PA"/>
    <property type="gene ID" value="GBRI040227"/>
</dbReference>
<reference evidence="10" key="1">
    <citation type="submission" date="2014-03" db="EMBL/GenBank/DDBJ databases">
        <authorList>
            <person name="Aksoy S."/>
            <person name="Warren W."/>
            <person name="Wilson R.K."/>
        </authorList>
    </citation>
    <scope>NUCLEOTIDE SEQUENCE [LARGE SCALE GENOMIC DNA]</scope>
    <source>
        <strain evidence="10">IAEA</strain>
    </source>
</reference>
<dbReference type="InterPro" id="IPR027417">
    <property type="entry name" value="P-loop_NTPase"/>
</dbReference>
<dbReference type="AlphaFoldDB" id="A0A1A9X117"/>
<dbReference type="HAMAP" id="MF_00065">
    <property type="entry name" value="Adenylyl_sulf_kinase"/>
    <property type="match status" value="1"/>
</dbReference>
<dbReference type="Gene3D" id="3.40.50.300">
    <property type="entry name" value="P-loop containing nucleotide triphosphate hydrolases"/>
    <property type="match status" value="1"/>
</dbReference>
<dbReference type="PANTHER" id="PTHR11055:SF1">
    <property type="entry name" value="PAPS SYNTHETASE, ISOFORM D"/>
    <property type="match status" value="1"/>
</dbReference>
<evidence type="ECO:0000259" key="7">
    <source>
        <dbReference type="Pfam" id="PF01583"/>
    </source>
</evidence>
<dbReference type="Gene3D" id="3.40.50.620">
    <property type="entry name" value="HUPs"/>
    <property type="match status" value="1"/>
</dbReference>
<dbReference type="InterPro" id="IPR014729">
    <property type="entry name" value="Rossmann-like_a/b/a_fold"/>
</dbReference>